<keyword evidence="12 17" id="KW-0862">Zinc</keyword>
<evidence type="ECO:0000256" key="5">
    <source>
        <dbReference type="ARBA" id="ARBA00005412"/>
    </source>
</evidence>
<feature type="domain" description="3-dehydroquinate synthase C-terminal" evidence="19">
    <location>
        <begin position="182"/>
        <end position="332"/>
    </location>
</feature>
<evidence type="ECO:0000256" key="15">
    <source>
        <dbReference type="ARBA" id="ARBA00023239"/>
    </source>
</evidence>
<evidence type="ECO:0000256" key="8">
    <source>
        <dbReference type="ARBA" id="ARBA00022490"/>
    </source>
</evidence>
<keyword evidence="21" id="KW-1185">Reference proteome</keyword>
<evidence type="ECO:0000256" key="16">
    <source>
        <dbReference type="ARBA" id="ARBA00023285"/>
    </source>
</evidence>
<dbReference type="EMBL" id="BMNZ01000007">
    <property type="protein sequence ID" value="GGN05672.1"/>
    <property type="molecule type" value="Genomic_DNA"/>
</dbReference>
<dbReference type="SUPFAM" id="SSF56796">
    <property type="entry name" value="Dehydroquinate synthase-like"/>
    <property type="match status" value="1"/>
</dbReference>
<comment type="catalytic activity">
    <reaction evidence="1 17">
        <text>7-phospho-2-dehydro-3-deoxy-D-arabino-heptonate = 3-dehydroquinate + phosphate</text>
        <dbReference type="Rhea" id="RHEA:21968"/>
        <dbReference type="ChEBI" id="CHEBI:32364"/>
        <dbReference type="ChEBI" id="CHEBI:43474"/>
        <dbReference type="ChEBI" id="CHEBI:58394"/>
        <dbReference type="EC" id="4.2.3.4"/>
    </reaction>
</comment>
<keyword evidence="14 17" id="KW-0057">Aromatic amino acid biosynthesis</keyword>
<comment type="similarity">
    <text evidence="5 17">Belongs to the sugar phosphate cyclases superfamily. Dehydroquinate synthase family.</text>
</comment>
<evidence type="ECO:0000313" key="20">
    <source>
        <dbReference type="EMBL" id="GGN05672.1"/>
    </source>
</evidence>
<keyword evidence="8 17" id="KW-0963">Cytoplasm</keyword>
<name>A0ABQ2IBR9_9MICO</name>
<evidence type="ECO:0000259" key="19">
    <source>
        <dbReference type="Pfam" id="PF24621"/>
    </source>
</evidence>
<evidence type="ECO:0000259" key="18">
    <source>
        <dbReference type="Pfam" id="PF01761"/>
    </source>
</evidence>
<feature type="binding site" evidence="17">
    <location>
        <position position="152"/>
    </location>
    <ligand>
        <name>NAD(+)</name>
        <dbReference type="ChEBI" id="CHEBI:57540"/>
    </ligand>
</feature>
<evidence type="ECO:0000256" key="7">
    <source>
        <dbReference type="ARBA" id="ARBA00017684"/>
    </source>
</evidence>
<protein>
    <recommendedName>
        <fullName evidence="7 17">3-dehydroquinate synthase</fullName>
        <shortName evidence="17">DHQS</shortName>
        <ecNumber evidence="6 17">4.2.3.4</ecNumber>
    </recommendedName>
</protein>
<evidence type="ECO:0000256" key="9">
    <source>
        <dbReference type="ARBA" id="ARBA00022605"/>
    </source>
</evidence>
<evidence type="ECO:0000256" key="1">
    <source>
        <dbReference type="ARBA" id="ARBA00001393"/>
    </source>
</evidence>
<dbReference type="CDD" id="cd08195">
    <property type="entry name" value="DHQS"/>
    <property type="match status" value="1"/>
</dbReference>
<dbReference type="Pfam" id="PF01761">
    <property type="entry name" value="DHQ_synthase"/>
    <property type="match status" value="1"/>
</dbReference>
<evidence type="ECO:0000256" key="10">
    <source>
        <dbReference type="ARBA" id="ARBA00022723"/>
    </source>
</evidence>
<dbReference type="Proteomes" id="UP000623461">
    <property type="component" value="Unassembled WGS sequence"/>
</dbReference>
<comment type="cofactor">
    <cofactor evidence="2 17">
        <name>NAD(+)</name>
        <dbReference type="ChEBI" id="CHEBI:57540"/>
    </cofactor>
</comment>
<dbReference type="NCBIfam" id="TIGR01357">
    <property type="entry name" value="aroB"/>
    <property type="match status" value="1"/>
</dbReference>
<dbReference type="EC" id="4.2.3.4" evidence="6 17"/>
<comment type="caution">
    <text evidence="20">The sequence shown here is derived from an EMBL/GenBank/DDBJ whole genome shotgun (WGS) entry which is preliminary data.</text>
</comment>
<keyword evidence="9 17" id="KW-0028">Amino-acid biosynthesis</keyword>
<feature type="domain" description="3-dehydroquinate synthase N-terminal" evidence="18">
    <location>
        <begin position="69"/>
        <end position="179"/>
    </location>
</feature>
<evidence type="ECO:0000256" key="11">
    <source>
        <dbReference type="ARBA" id="ARBA00022741"/>
    </source>
</evidence>
<feature type="binding site" evidence="17">
    <location>
        <position position="268"/>
    </location>
    <ligand>
        <name>Zn(2+)</name>
        <dbReference type="ChEBI" id="CHEBI:29105"/>
    </ligand>
</feature>
<keyword evidence="15 17" id="KW-0456">Lyase</keyword>
<evidence type="ECO:0000313" key="21">
    <source>
        <dbReference type="Proteomes" id="UP000623461"/>
    </source>
</evidence>
<dbReference type="RefSeq" id="WP_030201796.1">
    <property type="nucleotide sequence ID" value="NZ_BMNZ01000007.1"/>
</dbReference>
<feature type="binding site" evidence="17">
    <location>
        <begin position="72"/>
        <end position="77"/>
    </location>
    <ligand>
        <name>NAD(+)</name>
        <dbReference type="ChEBI" id="CHEBI:57540"/>
    </ligand>
</feature>
<feature type="binding site" evidence="17">
    <location>
        <position position="252"/>
    </location>
    <ligand>
        <name>Zn(2+)</name>
        <dbReference type="ChEBI" id="CHEBI:29105"/>
    </ligand>
</feature>
<evidence type="ECO:0000256" key="14">
    <source>
        <dbReference type="ARBA" id="ARBA00023141"/>
    </source>
</evidence>
<accession>A0ABQ2IBR9</accession>
<keyword evidence="11 17" id="KW-0547">Nucleotide-binding</keyword>
<dbReference type="HAMAP" id="MF_00110">
    <property type="entry name" value="DHQ_synthase"/>
    <property type="match status" value="1"/>
</dbReference>
<organism evidence="20 21">
    <name type="scientific">Terrabacter tumescens</name>
    <dbReference type="NCBI Taxonomy" id="60443"/>
    <lineage>
        <taxon>Bacteria</taxon>
        <taxon>Bacillati</taxon>
        <taxon>Actinomycetota</taxon>
        <taxon>Actinomycetes</taxon>
        <taxon>Micrococcales</taxon>
        <taxon>Intrasporangiaceae</taxon>
        <taxon>Terrabacter</taxon>
    </lineage>
</organism>
<evidence type="ECO:0000256" key="3">
    <source>
        <dbReference type="ARBA" id="ARBA00004496"/>
    </source>
</evidence>
<evidence type="ECO:0000256" key="2">
    <source>
        <dbReference type="ARBA" id="ARBA00001911"/>
    </source>
</evidence>
<dbReference type="PIRSF" id="PIRSF001455">
    <property type="entry name" value="DHQ_synth"/>
    <property type="match status" value="1"/>
</dbReference>
<dbReference type="InterPro" id="IPR050071">
    <property type="entry name" value="Dehydroquinate_synthase"/>
</dbReference>
<proteinExistence type="inferred from homology"/>
<dbReference type="Gene3D" id="3.40.50.1970">
    <property type="match status" value="1"/>
</dbReference>
<reference evidence="21" key="1">
    <citation type="journal article" date="2019" name="Int. J. Syst. Evol. Microbiol.">
        <title>The Global Catalogue of Microorganisms (GCM) 10K type strain sequencing project: providing services to taxonomists for standard genome sequencing and annotation.</title>
        <authorList>
            <consortium name="The Broad Institute Genomics Platform"/>
            <consortium name="The Broad Institute Genome Sequencing Center for Infectious Disease"/>
            <person name="Wu L."/>
            <person name="Ma J."/>
        </authorList>
    </citation>
    <scope>NUCLEOTIDE SEQUENCE [LARGE SCALE GENOMIC DNA]</scope>
    <source>
        <strain evidence="21">JCM 1365</strain>
    </source>
</reference>
<feature type="binding site" evidence="17">
    <location>
        <begin position="130"/>
        <end position="131"/>
    </location>
    <ligand>
        <name>NAD(+)</name>
        <dbReference type="ChEBI" id="CHEBI:57540"/>
    </ligand>
</feature>
<evidence type="ECO:0000256" key="17">
    <source>
        <dbReference type="HAMAP-Rule" id="MF_00110"/>
    </source>
</evidence>
<keyword evidence="13 17" id="KW-0520">NAD</keyword>
<dbReference type="Pfam" id="PF24621">
    <property type="entry name" value="DHQS_C"/>
    <property type="match status" value="1"/>
</dbReference>
<keyword evidence="10 17" id="KW-0479">Metal-binding</keyword>
<dbReference type="PANTHER" id="PTHR43622:SF7">
    <property type="entry name" value="3-DEHYDROQUINATE SYNTHASE, CHLOROPLASTIC"/>
    <property type="match status" value="1"/>
</dbReference>
<dbReference type="InterPro" id="IPR056179">
    <property type="entry name" value="DHQS_C"/>
</dbReference>
<evidence type="ECO:0000256" key="4">
    <source>
        <dbReference type="ARBA" id="ARBA00004661"/>
    </source>
</evidence>
<comment type="caution">
    <text evidence="17">Lacks conserved residue(s) required for the propagation of feature annotation.</text>
</comment>
<comment type="subcellular location">
    <subcellularLocation>
        <location evidence="3 17">Cytoplasm</location>
    </subcellularLocation>
</comment>
<dbReference type="InterPro" id="IPR030960">
    <property type="entry name" value="DHQS/DOIS_N"/>
</dbReference>
<dbReference type="Gene3D" id="1.20.1090.10">
    <property type="entry name" value="Dehydroquinate synthase-like - alpha domain"/>
    <property type="match status" value="1"/>
</dbReference>
<evidence type="ECO:0000256" key="12">
    <source>
        <dbReference type="ARBA" id="ARBA00022833"/>
    </source>
</evidence>
<comment type="pathway">
    <text evidence="4 17">Metabolic intermediate biosynthesis; chorismate biosynthesis; chorismate from D-erythrose 4-phosphate and phosphoenolpyruvate: step 2/7.</text>
</comment>
<sequence>MSGVDSPTIVSVGDDYDVVIGSGVLDRVGDLLGSDVERVLVVHPPTLPELTTRVTAALEAKGYAVHVAEVPDAEAAKTAEVAAALWAQLGVAGFTRTDAVVGVGGGTVTDLAGFVAASWLRGVRVVQVPTTLLGMVDAAVGGKTGINTAEGKNLVGAFHPPAGVLCDVDVLATLPEADLVAGLAEVVKCGFIADPVILDLVESSVAADPTVARSAANPHLRELIERAVRVKADVVAADLRESSLREILNYGHTFGHAIEQVEHYTWRHGEAVGVGMVYVAELARLTGHLNGPEGDALVARHRSVLESLGLPTTYAAGRWDELLTAMRRDKKSRGSTLRFVVLDGLARPTRLAGPDDTLLQAAYGLVSRRSDAAAH</sequence>
<dbReference type="InterPro" id="IPR030963">
    <property type="entry name" value="DHQ_synth_fam"/>
</dbReference>
<dbReference type="InterPro" id="IPR016037">
    <property type="entry name" value="DHQ_synth_AroB"/>
</dbReference>
<comment type="cofactor">
    <cofactor evidence="17">
        <name>Co(2+)</name>
        <dbReference type="ChEBI" id="CHEBI:48828"/>
    </cofactor>
    <cofactor evidence="17">
        <name>Zn(2+)</name>
        <dbReference type="ChEBI" id="CHEBI:29105"/>
    </cofactor>
    <text evidence="17">Binds 1 divalent metal cation per subunit. Can use either Co(2+) or Zn(2+).</text>
</comment>
<comment type="function">
    <text evidence="17">Catalyzes the conversion of 3-deoxy-D-arabino-heptulosonate 7-phosphate (DAHP) to dehydroquinate (DHQ).</text>
</comment>
<feature type="binding site" evidence="17">
    <location>
        <position position="143"/>
    </location>
    <ligand>
        <name>NAD(+)</name>
        <dbReference type="ChEBI" id="CHEBI:57540"/>
    </ligand>
</feature>
<evidence type="ECO:0000256" key="13">
    <source>
        <dbReference type="ARBA" id="ARBA00023027"/>
    </source>
</evidence>
<feature type="binding site" evidence="17">
    <location>
        <position position="185"/>
    </location>
    <ligand>
        <name>Zn(2+)</name>
        <dbReference type="ChEBI" id="CHEBI:29105"/>
    </ligand>
</feature>
<dbReference type="PANTHER" id="PTHR43622">
    <property type="entry name" value="3-DEHYDROQUINATE SYNTHASE"/>
    <property type="match status" value="1"/>
</dbReference>
<evidence type="ECO:0000256" key="6">
    <source>
        <dbReference type="ARBA" id="ARBA00013031"/>
    </source>
</evidence>
<gene>
    <name evidence="17 20" type="primary">aroB</name>
    <name evidence="20" type="ORF">GCM10009721_36540</name>
</gene>
<keyword evidence="16 17" id="KW-0170">Cobalt</keyword>